<dbReference type="InterPro" id="IPR014347">
    <property type="entry name" value="Tautomerase/MIF_sf"/>
</dbReference>
<comment type="caution">
    <text evidence="4">The sequence shown here is derived from an EMBL/GenBank/DDBJ whole genome shotgun (WGS) entry which is preliminary data.</text>
</comment>
<protein>
    <submittedName>
        <fullName evidence="4">Tautomerase family protein</fullName>
    </submittedName>
</protein>
<organism evidence="4 5">
    <name type="scientific">Parathalassolituus penaei</name>
    <dbReference type="NCBI Taxonomy" id="2997323"/>
    <lineage>
        <taxon>Bacteria</taxon>
        <taxon>Pseudomonadati</taxon>
        <taxon>Pseudomonadota</taxon>
        <taxon>Gammaproteobacteria</taxon>
        <taxon>Oceanospirillales</taxon>
        <taxon>Oceanospirillaceae</taxon>
        <taxon>Parathalassolituus</taxon>
    </lineage>
</organism>
<dbReference type="EMBL" id="JAPNOA010000019">
    <property type="protein sequence ID" value="MCY0964716.1"/>
    <property type="molecule type" value="Genomic_DNA"/>
</dbReference>
<dbReference type="RefSeq" id="WP_283172934.1">
    <property type="nucleotide sequence ID" value="NZ_JAPNOA010000019.1"/>
</dbReference>
<reference evidence="4" key="1">
    <citation type="submission" date="2022-11" db="EMBL/GenBank/DDBJ databases">
        <title>Parathalassolutuus dongxingensis gen. nov., sp. nov., a novel member of family Oceanospirillaceae isolated from a coastal shrimp pond in Guangxi, China.</title>
        <authorList>
            <person name="Chen H."/>
        </authorList>
    </citation>
    <scope>NUCLEOTIDE SEQUENCE</scope>
    <source>
        <strain evidence="4">G-43</strain>
    </source>
</reference>
<dbReference type="InterPro" id="IPR004370">
    <property type="entry name" value="4-OT-like_dom"/>
</dbReference>
<dbReference type="Pfam" id="PF01361">
    <property type="entry name" value="Tautomerase"/>
    <property type="match status" value="1"/>
</dbReference>
<sequence length="85" mass="8815">MPIIEMHMLEGRSLEEKARLAEKVTAACVEALDCSPMTVRILITEHKNGEFFVGGKAGRASDQAAAAQAAAAQAADSAASANKAD</sequence>
<comment type="similarity">
    <text evidence="1">Belongs to the 4-oxalocrotonate tautomerase family.</text>
</comment>
<name>A0A9X3IRC3_9GAMM</name>
<evidence type="ECO:0000313" key="5">
    <source>
        <dbReference type="Proteomes" id="UP001150830"/>
    </source>
</evidence>
<feature type="domain" description="4-oxalocrotonate tautomerase-like" evidence="3">
    <location>
        <begin position="2"/>
        <end position="56"/>
    </location>
</feature>
<evidence type="ECO:0000259" key="3">
    <source>
        <dbReference type="Pfam" id="PF01361"/>
    </source>
</evidence>
<dbReference type="PANTHER" id="PTHR35530:SF1">
    <property type="entry name" value="2-HYDROXYMUCONATE TAUTOMERASE"/>
    <property type="match status" value="1"/>
</dbReference>
<dbReference type="PANTHER" id="PTHR35530">
    <property type="entry name" value="TAUTOMERASE-RELATED"/>
    <property type="match status" value="1"/>
</dbReference>
<evidence type="ECO:0000256" key="2">
    <source>
        <dbReference type="ARBA" id="ARBA00023235"/>
    </source>
</evidence>
<proteinExistence type="inferred from homology"/>
<dbReference type="AlphaFoldDB" id="A0A9X3IRC3"/>
<gene>
    <name evidence="4" type="ORF">OUO13_05925</name>
</gene>
<dbReference type="SUPFAM" id="SSF55331">
    <property type="entry name" value="Tautomerase/MIF"/>
    <property type="match status" value="1"/>
</dbReference>
<evidence type="ECO:0000313" key="4">
    <source>
        <dbReference type="EMBL" id="MCY0964716.1"/>
    </source>
</evidence>
<dbReference type="Gene3D" id="3.30.429.10">
    <property type="entry name" value="Macrophage Migration Inhibitory Factor"/>
    <property type="match status" value="1"/>
</dbReference>
<keyword evidence="5" id="KW-1185">Reference proteome</keyword>
<accession>A0A9X3IRC3</accession>
<evidence type="ECO:0000256" key="1">
    <source>
        <dbReference type="ARBA" id="ARBA00006723"/>
    </source>
</evidence>
<keyword evidence="2" id="KW-0413">Isomerase</keyword>
<dbReference type="GO" id="GO:0016853">
    <property type="term" value="F:isomerase activity"/>
    <property type="evidence" value="ECO:0007669"/>
    <property type="project" value="UniProtKB-KW"/>
</dbReference>
<dbReference type="Proteomes" id="UP001150830">
    <property type="component" value="Unassembled WGS sequence"/>
</dbReference>